<dbReference type="EMBL" id="BMKA01000001">
    <property type="protein sequence ID" value="GGA06348.1"/>
    <property type="molecule type" value="Genomic_DNA"/>
</dbReference>
<protein>
    <recommendedName>
        <fullName evidence="3">histidine kinase</fullName>
        <ecNumber evidence="3">2.7.13.3</ecNumber>
    </recommendedName>
</protein>
<keyword evidence="11" id="KW-0472">Membrane</keyword>
<dbReference type="InterPro" id="IPR003661">
    <property type="entry name" value="HisK_dim/P_dom"/>
</dbReference>
<dbReference type="GO" id="GO:0016036">
    <property type="term" value="P:cellular response to phosphate starvation"/>
    <property type="evidence" value="ECO:0007669"/>
    <property type="project" value="TreeGrafter"/>
</dbReference>
<dbReference type="InterPro" id="IPR004358">
    <property type="entry name" value="Sig_transdc_His_kin-like_C"/>
</dbReference>
<dbReference type="GO" id="GO:0006355">
    <property type="term" value="P:regulation of DNA-templated transcription"/>
    <property type="evidence" value="ECO:0007669"/>
    <property type="project" value="InterPro"/>
</dbReference>
<keyword evidence="7" id="KW-0547">Nucleotide-binding</keyword>
<gene>
    <name evidence="14" type="ORF">GCM10011498_02540</name>
</gene>
<evidence type="ECO:0000256" key="10">
    <source>
        <dbReference type="ARBA" id="ARBA00023012"/>
    </source>
</evidence>
<sequence length="345" mass="37917">MLDAGIRAILDALGVAVFVVDSNQTIVFRNESAVSLFGTGTQGRKLAHYVPNKRCIRAVEDTIDEGGQAKVDVRLQLVVPTTFSMTAVRVDPDASRSDALVVVSFEDVSHIEEAEQMRSDFVANVSHELRSPLTALYGFIETLQGPARSDPKASDRFLHLMEKEAARMARLIDDLLSLSKLQSEEKYAPTTVVDLRPVLERLSASLEPILDREETTVKLDIPTDLPEVIGITDELTQVFANLIENAAKYSRNGAVVSIKASVDDVEPDMVRVSVSDQGEGIAPEHIARLTERFYRIDKGRSRDKGGTGLGLAIVKHILMRHRSRLQIDSTVGVGSRFSVVIPRAM</sequence>
<evidence type="ECO:0000256" key="9">
    <source>
        <dbReference type="ARBA" id="ARBA00022840"/>
    </source>
</evidence>
<organism evidence="14 15">
    <name type="scientific">Neptunicoccus cionae</name>
    <dbReference type="NCBI Taxonomy" id="2035344"/>
    <lineage>
        <taxon>Bacteria</taxon>
        <taxon>Pseudomonadati</taxon>
        <taxon>Pseudomonadota</taxon>
        <taxon>Alphaproteobacteria</taxon>
        <taxon>Rhodobacterales</taxon>
        <taxon>Paracoccaceae</taxon>
        <taxon>Neptunicoccus</taxon>
    </lineage>
</organism>
<comment type="caution">
    <text evidence="14">The sequence shown here is derived from an EMBL/GenBank/DDBJ whole genome shotgun (WGS) entry which is preliminary data.</text>
</comment>
<dbReference type="Pfam" id="PF02518">
    <property type="entry name" value="HATPase_c"/>
    <property type="match status" value="1"/>
</dbReference>
<keyword evidence="4" id="KW-1003">Cell membrane</keyword>
<dbReference type="GO" id="GO:0000155">
    <property type="term" value="F:phosphorelay sensor kinase activity"/>
    <property type="evidence" value="ECO:0007669"/>
    <property type="project" value="InterPro"/>
</dbReference>
<keyword evidence="6" id="KW-0808">Transferase</keyword>
<evidence type="ECO:0000259" key="13">
    <source>
        <dbReference type="PROSITE" id="PS50112"/>
    </source>
</evidence>
<keyword evidence="9" id="KW-0067">ATP-binding</keyword>
<dbReference type="GO" id="GO:0005886">
    <property type="term" value="C:plasma membrane"/>
    <property type="evidence" value="ECO:0007669"/>
    <property type="project" value="UniProtKB-SubCell"/>
</dbReference>
<dbReference type="SMART" id="SM00388">
    <property type="entry name" value="HisKA"/>
    <property type="match status" value="1"/>
</dbReference>
<reference evidence="14" key="2">
    <citation type="submission" date="2020-09" db="EMBL/GenBank/DDBJ databases">
        <authorList>
            <person name="Sun Q."/>
            <person name="Zhou Y."/>
        </authorList>
    </citation>
    <scope>NUCLEOTIDE SEQUENCE</scope>
    <source>
        <strain evidence="14">CGMCC 1.15880</strain>
    </source>
</reference>
<feature type="domain" description="PAS" evidence="13">
    <location>
        <begin position="2"/>
        <end position="38"/>
    </location>
</feature>
<dbReference type="EC" id="2.7.13.3" evidence="3"/>
<dbReference type="InterPro" id="IPR003594">
    <property type="entry name" value="HATPase_dom"/>
</dbReference>
<dbReference type="GO" id="GO:0005524">
    <property type="term" value="F:ATP binding"/>
    <property type="evidence" value="ECO:0007669"/>
    <property type="project" value="UniProtKB-KW"/>
</dbReference>
<dbReference type="CDD" id="cd00082">
    <property type="entry name" value="HisKA"/>
    <property type="match status" value="1"/>
</dbReference>
<evidence type="ECO:0000256" key="6">
    <source>
        <dbReference type="ARBA" id="ARBA00022679"/>
    </source>
</evidence>
<keyword evidence="10" id="KW-0902">Two-component regulatory system</keyword>
<dbReference type="InterPro" id="IPR035965">
    <property type="entry name" value="PAS-like_dom_sf"/>
</dbReference>
<dbReference type="InterPro" id="IPR000014">
    <property type="entry name" value="PAS"/>
</dbReference>
<dbReference type="RefSeq" id="WP_229678387.1">
    <property type="nucleotide sequence ID" value="NZ_BMKA01000001.1"/>
</dbReference>
<evidence type="ECO:0000256" key="7">
    <source>
        <dbReference type="ARBA" id="ARBA00022741"/>
    </source>
</evidence>
<dbReference type="SUPFAM" id="SSF55874">
    <property type="entry name" value="ATPase domain of HSP90 chaperone/DNA topoisomerase II/histidine kinase"/>
    <property type="match status" value="1"/>
</dbReference>
<reference evidence="14" key="1">
    <citation type="journal article" date="2014" name="Int. J. Syst. Evol. Microbiol.">
        <title>Complete genome sequence of Corynebacterium casei LMG S-19264T (=DSM 44701T), isolated from a smear-ripened cheese.</title>
        <authorList>
            <consortium name="US DOE Joint Genome Institute (JGI-PGF)"/>
            <person name="Walter F."/>
            <person name="Albersmeier A."/>
            <person name="Kalinowski J."/>
            <person name="Ruckert C."/>
        </authorList>
    </citation>
    <scope>NUCLEOTIDE SEQUENCE</scope>
    <source>
        <strain evidence="14">CGMCC 1.15880</strain>
    </source>
</reference>
<dbReference type="InterPro" id="IPR036890">
    <property type="entry name" value="HATPase_C_sf"/>
</dbReference>
<dbReference type="GO" id="GO:0004721">
    <property type="term" value="F:phosphoprotein phosphatase activity"/>
    <property type="evidence" value="ECO:0007669"/>
    <property type="project" value="TreeGrafter"/>
</dbReference>
<dbReference type="SUPFAM" id="SSF47384">
    <property type="entry name" value="Homodimeric domain of signal transducing histidine kinase"/>
    <property type="match status" value="1"/>
</dbReference>
<evidence type="ECO:0000256" key="2">
    <source>
        <dbReference type="ARBA" id="ARBA00004236"/>
    </source>
</evidence>
<evidence type="ECO:0000256" key="5">
    <source>
        <dbReference type="ARBA" id="ARBA00022553"/>
    </source>
</evidence>
<dbReference type="Gene3D" id="1.10.287.130">
    <property type="match status" value="1"/>
</dbReference>
<keyword evidence="15" id="KW-1185">Reference proteome</keyword>
<feature type="domain" description="Histidine kinase" evidence="12">
    <location>
        <begin position="124"/>
        <end position="345"/>
    </location>
</feature>
<evidence type="ECO:0000256" key="4">
    <source>
        <dbReference type="ARBA" id="ARBA00022475"/>
    </source>
</evidence>
<dbReference type="PROSITE" id="PS50109">
    <property type="entry name" value="HIS_KIN"/>
    <property type="match status" value="1"/>
</dbReference>
<dbReference type="InterPro" id="IPR005467">
    <property type="entry name" value="His_kinase_dom"/>
</dbReference>
<comment type="catalytic activity">
    <reaction evidence="1">
        <text>ATP + protein L-histidine = ADP + protein N-phospho-L-histidine.</text>
        <dbReference type="EC" id="2.7.13.3"/>
    </reaction>
</comment>
<evidence type="ECO:0000256" key="3">
    <source>
        <dbReference type="ARBA" id="ARBA00012438"/>
    </source>
</evidence>
<evidence type="ECO:0000313" key="14">
    <source>
        <dbReference type="EMBL" id="GGA06348.1"/>
    </source>
</evidence>
<keyword evidence="8 14" id="KW-0418">Kinase</keyword>
<dbReference type="InterPro" id="IPR050351">
    <property type="entry name" value="BphY/WalK/GraS-like"/>
</dbReference>
<dbReference type="FunFam" id="1.10.287.130:FF:000008">
    <property type="entry name" value="Two-component sensor histidine kinase"/>
    <property type="match status" value="1"/>
</dbReference>
<dbReference type="AlphaFoldDB" id="A0A916QRI1"/>
<dbReference type="PROSITE" id="PS50112">
    <property type="entry name" value="PAS"/>
    <property type="match status" value="1"/>
</dbReference>
<comment type="subcellular location">
    <subcellularLocation>
        <location evidence="2">Cell membrane</location>
    </subcellularLocation>
</comment>
<evidence type="ECO:0000256" key="1">
    <source>
        <dbReference type="ARBA" id="ARBA00000085"/>
    </source>
</evidence>
<name>A0A916QRI1_9RHOB</name>
<evidence type="ECO:0000313" key="15">
    <source>
        <dbReference type="Proteomes" id="UP000628017"/>
    </source>
</evidence>
<proteinExistence type="predicted"/>
<dbReference type="PANTHER" id="PTHR45453:SF1">
    <property type="entry name" value="PHOSPHATE REGULON SENSOR PROTEIN PHOR"/>
    <property type="match status" value="1"/>
</dbReference>
<dbReference type="Gene3D" id="3.30.450.20">
    <property type="entry name" value="PAS domain"/>
    <property type="match status" value="1"/>
</dbReference>
<dbReference type="Pfam" id="PF00512">
    <property type="entry name" value="HisKA"/>
    <property type="match status" value="1"/>
</dbReference>
<keyword evidence="5" id="KW-0597">Phosphoprotein</keyword>
<dbReference type="PANTHER" id="PTHR45453">
    <property type="entry name" value="PHOSPHATE REGULON SENSOR PROTEIN PHOR"/>
    <property type="match status" value="1"/>
</dbReference>
<evidence type="ECO:0000259" key="12">
    <source>
        <dbReference type="PROSITE" id="PS50109"/>
    </source>
</evidence>
<dbReference type="SMART" id="SM00387">
    <property type="entry name" value="HATPase_c"/>
    <property type="match status" value="1"/>
</dbReference>
<dbReference type="Pfam" id="PF00989">
    <property type="entry name" value="PAS"/>
    <property type="match status" value="1"/>
</dbReference>
<dbReference type="Proteomes" id="UP000628017">
    <property type="component" value="Unassembled WGS sequence"/>
</dbReference>
<dbReference type="Gene3D" id="3.30.565.10">
    <property type="entry name" value="Histidine kinase-like ATPase, C-terminal domain"/>
    <property type="match status" value="1"/>
</dbReference>
<evidence type="ECO:0000256" key="11">
    <source>
        <dbReference type="ARBA" id="ARBA00023136"/>
    </source>
</evidence>
<dbReference type="PRINTS" id="PR00344">
    <property type="entry name" value="BCTRLSENSOR"/>
</dbReference>
<dbReference type="FunFam" id="3.30.565.10:FF:000006">
    <property type="entry name" value="Sensor histidine kinase WalK"/>
    <property type="match status" value="1"/>
</dbReference>
<dbReference type="SUPFAM" id="SSF55785">
    <property type="entry name" value="PYP-like sensor domain (PAS domain)"/>
    <property type="match status" value="1"/>
</dbReference>
<evidence type="ECO:0000256" key="8">
    <source>
        <dbReference type="ARBA" id="ARBA00022777"/>
    </source>
</evidence>
<accession>A0A916QRI1</accession>
<dbReference type="InterPro" id="IPR036097">
    <property type="entry name" value="HisK_dim/P_sf"/>
</dbReference>
<dbReference type="InterPro" id="IPR013767">
    <property type="entry name" value="PAS_fold"/>
</dbReference>